<feature type="domain" description="SUF system FeS cluster assembly SufBD N-terminal" evidence="3">
    <location>
        <begin position="68"/>
        <end position="132"/>
    </location>
</feature>
<dbReference type="InterPro" id="IPR055346">
    <property type="entry name" value="Fe-S_cluster_assembly_SufBD"/>
</dbReference>
<feature type="domain" description="SUF system FeS cluster assembly SufBD core" evidence="2">
    <location>
        <begin position="138"/>
        <end position="368"/>
    </location>
</feature>
<evidence type="ECO:0000256" key="1">
    <source>
        <dbReference type="ARBA" id="ARBA00043967"/>
    </source>
</evidence>
<reference evidence="4 5" key="1">
    <citation type="journal article" date="2015" name="Genome Announc.">
        <title>Expanding the biotechnology potential of lactobacilli through comparative genomics of 213 strains and associated genera.</title>
        <authorList>
            <person name="Sun Z."/>
            <person name="Harris H.M."/>
            <person name="McCann A."/>
            <person name="Guo C."/>
            <person name="Argimon S."/>
            <person name="Zhang W."/>
            <person name="Yang X."/>
            <person name="Jeffery I.B."/>
            <person name="Cooney J.C."/>
            <person name="Kagawa T.F."/>
            <person name="Liu W."/>
            <person name="Song Y."/>
            <person name="Salvetti E."/>
            <person name="Wrobel A."/>
            <person name="Rasinkangas P."/>
            <person name="Parkhill J."/>
            <person name="Rea M.C."/>
            <person name="O'Sullivan O."/>
            <person name="Ritari J."/>
            <person name="Douillard F.P."/>
            <person name="Paul Ross R."/>
            <person name="Yang R."/>
            <person name="Briner A.E."/>
            <person name="Felis G.E."/>
            <person name="de Vos W.M."/>
            <person name="Barrangou R."/>
            <person name="Klaenhammer T.R."/>
            <person name="Caufield P.W."/>
            <person name="Cui Y."/>
            <person name="Zhang H."/>
            <person name="O'Toole P.W."/>
        </authorList>
    </citation>
    <scope>NUCLEOTIDE SEQUENCE [LARGE SCALE GENOMIC DNA]</scope>
    <source>
        <strain evidence="4 5">DSM 22301</strain>
    </source>
</reference>
<dbReference type="InterPro" id="IPR037284">
    <property type="entry name" value="SUF_FeS_clus_asmbl_SufBD_sf"/>
</dbReference>
<evidence type="ECO:0000259" key="3">
    <source>
        <dbReference type="Pfam" id="PF19295"/>
    </source>
</evidence>
<dbReference type="OrthoDB" id="9803529at2"/>
<dbReference type="SUPFAM" id="SSF101960">
    <property type="entry name" value="Stabilizer of iron transporter SufD"/>
    <property type="match status" value="1"/>
</dbReference>
<dbReference type="PATRIC" id="fig|319653.3.peg.404"/>
<proteinExistence type="inferred from homology"/>
<dbReference type="InterPro" id="IPR011542">
    <property type="entry name" value="SUF_FeS_clus_asmbl_SufD"/>
</dbReference>
<comment type="caution">
    <text evidence="4">The sequence shown here is derived from an EMBL/GenBank/DDBJ whole genome shotgun (WGS) entry which is preliminary data.</text>
</comment>
<dbReference type="PANTHER" id="PTHR43575">
    <property type="entry name" value="PROTEIN ABCI7, CHLOROPLASTIC"/>
    <property type="match status" value="1"/>
</dbReference>
<dbReference type="Pfam" id="PF19295">
    <property type="entry name" value="SufBD_N"/>
    <property type="match status" value="1"/>
</dbReference>
<evidence type="ECO:0000313" key="4">
    <source>
        <dbReference type="EMBL" id="KRN82311.1"/>
    </source>
</evidence>
<dbReference type="EMBL" id="JQBY01000012">
    <property type="protein sequence ID" value="KRN82311.1"/>
    <property type="molecule type" value="Genomic_DNA"/>
</dbReference>
<dbReference type="InterPro" id="IPR000825">
    <property type="entry name" value="SUF_FeS_clus_asmbl_SufBD_core"/>
</dbReference>
<protein>
    <submittedName>
        <fullName evidence="4">Iron sulfur ABC transporter</fullName>
    </submittedName>
</protein>
<dbReference type="NCBIfam" id="TIGR01981">
    <property type="entry name" value="sufD"/>
    <property type="match status" value="1"/>
</dbReference>
<dbReference type="GO" id="GO:0016226">
    <property type="term" value="P:iron-sulfur cluster assembly"/>
    <property type="evidence" value="ECO:0007669"/>
    <property type="project" value="InterPro"/>
</dbReference>
<name>A0A0R2K755_9LACO</name>
<comment type="similarity">
    <text evidence="1">Belongs to the iron-sulfur cluster assembly SufBD family.</text>
</comment>
<sequence length="397" mass="44082">MMDGTTIESQLTPFLFPNEPDWFTDIRRAALKNRRITKDPRFAKVNYINWNLGELPEVNQVAQLDHDDQSTKDYILCSLSVALTKYEDLVKKYFMQQALTKLSDRLISFSTAFVNSGNFLYIPENTKLTTPIFMNHIADSAQNEEISHNLIVIDEGAQVTICLENEQAQASGKIHRISEIILAPNSHLNLINVDVFAADTDVYVNRQASVGENAKLDWSIGSFSDGNVVAEMNAELVGRHAQATINNGAITSGKQTQGMNTRVTNFAPHSIGKISQRGVILDQSRLVFNGIGKIIHGAHGTIAQQENRVLMLSDQASGDANPILLIDENDVVAGHAASVGRLDKKQLYYLMSRGLPKEAAKKLVVRGFIGTFAKEIADQRVRENFQKILERKLTDGE</sequence>
<dbReference type="InterPro" id="IPR045595">
    <property type="entry name" value="SufBD_N"/>
</dbReference>
<dbReference type="Pfam" id="PF01458">
    <property type="entry name" value="SUFBD_core"/>
    <property type="match status" value="1"/>
</dbReference>
<dbReference type="STRING" id="319653.SAMN04487973_1097"/>
<dbReference type="PANTHER" id="PTHR43575:SF1">
    <property type="entry name" value="PROTEIN ABCI7, CHLOROPLASTIC"/>
    <property type="match status" value="1"/>
</dbReference>
<dbReference type="Proteomes" id="UP000051749">
    <property type="component" value="Unassembled WGS sequence"/>
</dbReference>
<organism evidence="4 5">
    <name type="scientific">Pediococcus ethanolidurans</name>
    <dbReference type="NCBI Taxonomy" id="319653"/>
    <lineage>
        <taxon>Bacteria</taxon>
        <taxon>Bacillati</taxon>
        <taxon>Bacillota</taxon>
        <taxon>Bacilli</taxon>
        <taxon>Lactobacillales</taxon>
        <taxon>Lactobacillaceae</taxon>
        <taxon>Pediococcus</taxon>
    </lineage>
</organism>
<accession>A0A0R2K755</accession>
<dbReference type="AlphaFoldDB" id="A0A0R2K755"/>
<gene>
    <name evidence="4" type="ORF">IV87_GL000395</name>
</gene>
<evidence type="ECO:0000313" key="5">
    <source>
        <dbReference type="Proteomes" id="UP000051749"/>
    </source>
</evidence>
<evidence type="ECO:0000259" key="2">
    <source>
        <dbReference type="Pfam" id="PF01458"/>
    </source>
</evidence>